<evidence type="ECO:0000313" key="11">
    <source>
        <dbReference type="Proteomes" id="UP000265120"/>
    </source>
</evidence>
<feature type="region of interest" description="Disordered" evidence="6">
    <location>
        <begin position="268"/>
        <end position="290"/>
    </location>
</feature>
<dbReference type="InterPro" id="IPR046756">
    <property type="entry name" value="VAS1/VOA1_TM"/>
</dbReference>
<feature type="domain" description="V-type proton ATPase subunit S1 luminal" evidence="8">
    <location>
        <begin position="309"/>
        <end position="458"/>
    </location>
</feature>
<dbReference type="FunCoup" id="A0A3P8UJS3">
    <property type="interactions" value="774"/>
</dbReference>
<comment type="subcellular location">
    <subcellularLocation>
        <location evidence="1">Membrane</location>
        <topology evidence="1">Single-pass membrane protein</topology>
    </subcellularLocation>
</comment>
<dbReference type="InterPro" id="IPR008388">
    <property type="entry name" value="Ac45_acc_su"/>
</dbReference>
<reference evidence="10" key="3">
    <citation type="submission" date="2025-09" db="UniProtKB">
        <authorList>
            <consortium name="Ensembl"/>
        </authorList>
    </citation>
    <scope>IDENTIFICATION</scope>
</reference>
<reference evidence="10" key="2">
    <citation type="submission" date="2025-08" db="UniProtKB">
        <authorList>
            <consortium name="Ensembl"/>
        </authorList>
    </citation>
    <scope>IDENTIFICATION</scope>
</reference>
<dbReference type="GO" id="GO:0030641">
    <property type="term" value="P:regulation of cellular pH"/>
    <property type="evidence" value="ECO:0007669"/>
    <property type="project" value="TreeGrafter"/>
</dbReference>
<keyword evidence="11" id="KW-1185">Reference proteome</keyword>
<evidence type="ECO:0000256" key="3">
    <source>
        <dbReference type="ARBA" id="ARBA00022692"/>
    </source>
</evidence>
<keyword evidence="3 7" id="KW-0812">Transmembrane</keyword>
<feature type="transmembrane region" description="Helical" evidence="7">
    <location>
        <begin position="479"/>
        <end position="498"/>
    </location>
</feature>
<dbReference type="GeneTree" id="ENSGT00940000156650"/>
<dbReference type="GO" id="GO:0033176">
    <property type="term" value="C:proton-transporting V-type ATPase complex"/>
    <property type="evidence" value="ECO:0007669"/>
    <property type="project" value="TreeGrafter"/>
</dbReference>
<dbReference type="Pfam" id="PF05827">
    <property type="entry name" value="VAS1_LD"/>
    <property type="match status" value="1"/>
</dbReference>
<dbReference type="GO" id="GO:0001671">
    <property type="term" value="F:ATPase activator activity"/>
    <property type="evidence" value="ECO:0007669"/>
    <property type="project" value="TreeGrafter"/>
</dbReference>
<evidence type="ECO:0000256" key="4">
    <source>
        <dbReference type="ARBA" id="ARBA00022989"/>
    </source>
</evidence>
<evidence type="ECO:0000256" key="7">
    <source>
        <dbReference type="SAM" id="Phobius"/>
    </source>
</evidence>
<dbReference type="GO" id="GO:0012505">
    <property type="term" value="C:endomembrane system"/>
    <property type="evidence" value="ECO:0007669"/>
    <property type="project" value="UniProtKB-ARBA"/>
</dbReference>
<feature type="domain" description="V-type proton ATPase subunit S1/VOA1 transmembrane" evidence="9">
    <location>
        <begin position="473"/>
        <end position="511"/>
    </location>
</feature>
<accession>A0A3P8UJS3</accession>
<evidence type="ECO:0000256" key="2">
    <source>
        <dbReference type="ARBA" id="ARBA00009037"/>
    </source>
</evidence>
<keyword evidence="5 7" id="KW-0472">Membrane</keyword>
<feature type="compositionally biased region" description="Basic and acidic residues" evidence="6">
    <location>
        <begin position="274"/>
        <end position="290"/>
    </location>
</feature>
<dbReference type="Pfam" id="PF20520">
    <property type="entry name" value="Ac45-VOA1_TM"/>
    <property type="match status" value="1"/>
</dbReference>
<evidence type="ECO:0000313" key="10">
    <source>
        <dbReference type="Ensembl" id="ENSCSEP00000000876.1"/>
    </source>
</evidence>
<keyword evidence="4 7" id="KW-1133">Transmembrane helix</keyword>
<dbReference type="Gene3D" id="2.40.160.110">
    <property type="match status" value="1"/>
</dbReference>
<dbReference type="PANTHER" id="PTHR12471">
    <property type="entry name" value="VACUOLAR ATP SYNTHASE SUBUNIT S1"/>
    <property type="match status" value="1"/>
</dbReference>
<evidence type="ECO:0000256" key="6">
    <source>
        <dbReference type="SAM" id="MobiDB-lite"/>
    </source>
</evidence>
<organism evidence="10 11">
    <name type="scientific">Cynoglossus semilaevis</name>
    <name type="common">Tongue sole</name>
    <dbReference type="NCBI Taxonomy" id="244447"/>
    <lineage>
        <taxon>Eukaryota</taxon>
        <taxon>Metazoa</taxon>
        <taxon>Chordata</taxon>
        <taxon>Craniata</taxon>
        <taxon>Vertebrata</taxon>
        <taxon>Euteleostomi</taxon>
        <taxon>Actinopterygii</taxon>
        <taxon>Neopterygii</taxon>
        <taxon>Teleostei</taxon>
        <taxon>Neoteleostei</taxon>
        <taxon>Acanthomorphata</taxon>
        <taxon>Carangaria</taxon>
        <taxon>Pleuronectiformes</taxon>
        <taxon>Pleuronectoidei</taxon>
        <taxon>Cynoglossidae</taxon>
        <taxon>Cynoglossinae</taxon>
        <taxon>Cynoglossus</taxon>
    </lineage>
</organism>
<evidence type="ECO:0000256" key="1">
    <source>
        <dbReference type="ARBA" id="ARBA00004167"/>
    </source>
</evidence>
<evidence type="ECO:0000256" key="5">
    <source>
        <dbReference type="ARBA" id="ARBA00023136"/>
    </source>
</evidence>
<name>A0A3P8UJS3_CYNSE</name>
<dbReference type="AlphaFoldDB" id="A0A3P8UJS3"/>
<dbReference type="Proteomes" id="UP000265120">
    <property type="component" value="Chromosome 10"/>
</dbReference>
<proteinExistence type="inferred from homology"/>
<reference evidence="10 11" key="1">
    <citation type="journal article" date="2014" name="Nat. Genet.">
        <title>Whole-genome sequence of a flatfish provides insights into ZW sex chromosome evolution and adaptation to a benthic lifestyle.</title>
        <authorList>
            <person name="Chen S."/>
            <person name="Zhang G."/>
            <person name="Shao C."/>
            <person name="Huang Q."/>
            <person name="Liu G."/>
            <person name="Zhang P."/>
            <person name="Song W."/>
            <person name="An N."/>
            <person name="Chalopin D."/>
            <person name="Volff J.N."/>
            <person name="Hong Y."/>
            <person name="Li Q."/>
            <person name="Sha Z."/>
            <person name="Zhou H."/>
            <person name="Xie M."/>
            <person name="Yu Q."/>
            <person name="Liu Y."/>
            <person name="Xiang H."/>
            <person name="Wang N."/>
            <person name="Wu K."/>
            <person name="Yang C."/>
            <person name="Zhou Q."/>
            <person name="Liao X."/>
            <person name="Yang L."/>
            <person name="Hu Q."/>
            <person name="Zhang J."/>
            <person name="Meng L."/>
            <person name="Jin L."/>
            <person name="Tian Y."/>
            <person name="Lian J."/>
            <person name="Yang J."/>
            <person name="Miao G."/>
            <person name="Liu S."/>
            <person name="Liang Z."/>
            <person name="Yan F."/>
            <person name="Li Y."/>
            <person name="Sun B."/>
            <person name="Zhang H."/>
            <person name="Zhang J."/>
            <person name="Zhu Y."/>
            <person name="Du M."/>
            <person name="Zhao Y."/>
            <person name="Schartl M."/>
            <person name="Tang Q."/>
            <person name="Wang J."/>
        </authorList>
    </citation>
    <scope>NUCLEOTIDE SEQUENCE</scope>
</reference>
<dbReference type="GO" id="GO:0030659">
    <property type="term" value="C:cytoplasmic vesicle membrane"/>
    <property type="evidence" value="ECO:0007669"/>
    <property type="project" value="UniProtKB-ARBA"/>
</dbReference>
<dbReference type="PANTHER" id="PTHR12471:SF2">
    <property type="entry name" value="V-TYPE PROTON ATPASE SUBUNIT S1"/>
    <property type="match status" value="1"/>
</dbReference>
<dbReference type="STRING" id="244447.ENSCSEP00000000876"/>
<protein>
    <submittedName>
        <fullName evidence="10">ATPase H+ transporting accessory protein 1a</fullName>
    </submittedName>
</protein>
<comment type="similarity">
    <text evidence="2">Belongs to the vacuolar ATPase subunit S1 family.</text>
</comment>
<evidence type="ECO:0000259" key="8">
    <source>
        <dbReference type="Pfam" id="PF05827"/>
    </source>
</evidence>
<feature type="transmembrane region" description="Helical" evidence="7">
    <location>
        <begin position="34"/>
        <end position="57"/>
    </location>
</feature>
<dbReference type="FunFam" id="2.40.160.110:FF:000003">
    <property type="entry name" value="ATPase H+ transporting accessory protein 1"/>
    <property type="match status" value="1"/>
</dbReference>
<evidence type="ECO:0000259" key="9">
    <source>
        <dbReference type="Pfam" id="PF20520"/>
    </source>
</evidence>
<dbReference type="InterPro" id="IPR046755">
    <property type="entry name" value="VAS1_LD"/>
</dbReference>
<dbReference type="GO" id="GO:0098588">
    <property type="term" value="C:bounding membrane of organelle"/>
    <property type="evidence" value="ECO:0007669"/>
    <property type="project" value="UniProtKB-ARBA"/>
</dbReference>
<sequence length="530" mass="58601">MAASSLRSITRLVRSDVRTGPPAPRDKMASSRPLLLFSRSFAGSLCVFLGLLSVFVVGKCDEQVPLLLWTSEGTSVPSQTLPPAGHIVGQQQLAAYLENVLNLGPRNVVLFLQDKLSIEDFTMYGGAFGNKQDSAFPNLEGMLLSSSSSLVLPAVSLPASNAVIGLLQDQLETSPLYMDPETLSQLRLNASSPALLVFRLPYGGGSDLMSAKEILSGNDEVVGQVLSIMKTQAVPYTAVYTALRASRDELSQWTDAGVGGGRSLLQYRGGYKGKNRDKDREGEKEMERQKKLEERKGVNAPVEFKEGEETCILMWAKGLSVSILRSGQWEDHDLTGSTFGEGANPKLHGSSCDKTRAKLVLNYENVLAHRSFKLIFVMSQRHYQVSGRRWFTLDAVELEYDGTKAIFNGSRNIYAPAEYSYRCQSVTNFRWPLLVPRSSKDPANQWRVSFDDFQIQGFNVSKGDFSYASDCAGFFSPGIWMGLMTTLLMVLVLTYGLHMIMQLHTMDRFDDPKGPAISVPQNEWCHLAKI</sequence>
<dbReference type="Ensembl" id="ENSCSET00000000904.1">
    <property type="protein sequence ID" value="ENSCSEP00000000876.1"/>
    <property type="gene ID" value="ENSCSEG00000000617.1"/>
</dbReference>
<dbReference type="InParanoid" id="A0A3P8UJS3"/>